<dbReference type="InterPro" id="IPR006311">
    <property type="entry name" value="TAT_signal"/>
</dbReference>
<organism evidence="2 3">
    <name type="scientific">Streptomyces ovatisporus</name>
    <dbReference type="NCBI Taxonomy" id="1128682"/>
    <lineage>
        <taxon>Bacteria</taxon>
        <taxon>Bacillati</taxon>
        <taxon>Actinomycetota</taxon>
        <taxon>Actinomycetes</taxon>
        <taxon>Kitasatosporales</taxon>
        <taxon>Streptomycetaceae</taxon>
        <taxon>Streptomyces</taxon>
    </lineage>
</organism>
<dbReference type="RefSeq" id="WP_386440651.1">
    <property type="nucleotide sequence ID" value="NZ_JBHSFH010000002.1"/>
</dbReference>
<feature type="chain" id="PRO_5045495756" evidence="1">
    <location>
        <begin position="30"/>
        <end position="126"/>
    </location>
</feature>
<evidence type="ECO:0000256" key="1">
    <source>
        <dbReference type="SAM" id="SignalP"/>
    </source>
</evidence>
<reference evidence="3" key="1">
    <citation type="journal article" date="2019" name="Int. J. Syst. Evol. Microbiol.">
        <title>The Global Catalogue of Microorganisms (GCM) 10K type strain sequencing project: providing services to taxonomists for standard genome sequencing and annotation.</title>
        <authorList>
            <consortium name="The Broad Institute Genomics Platform"/>
            <consortium name="The Broad Institute Genome Sequencing Center for Infectious Disease"/>
            <person name="Wu L."/>
            <person name="Ma J."/>
        </authorList>
    </citation>
    <scope>NUCLEOTIDE SEQUENCE [LARGE SCALE GENOMIC DNA]</scope>
    <source>
        <strain evidence="3">CGMCC 4.7357</strain>
    </source>
</reference>
<dbReference type="Pfam" id="PF03995">
    <property type="entry name" value="Inhibitor_I36"/>
    <property type="match status" value="1"/>
</dbReference>
<name>A0ABV8ZZP8_9ACTN</name>
<accession>A0ABV8ZZP8</accession>
<protein>
    <submittedName>
        <fullName evidence="2">Peptidase inhibitor family I36 protein</fullName>
    </submittedName>
</protein>
<feature type="signal peptide" evidence="1">
    <location>
        <begin position="1"/>
        <end position="29"/>
    </location>
</feature>
<keyword evidence="3" id="KW-1185">Reference proteome</keyword>
<dbReference type="InterPro" id="IPR011024">
    <property type="entry name" value="G_crystallin-like"/>
</dbReference>
<evidence type="ECO:0000313" key="2">
    <source>
        <dbReference type="EMBL" id="MFC4492677.1"/>
    </source>
</evidence>
<proteinExistence type="predicted"/>
<sequence>MTIRMRRLALTAAAALGAAVFAVPASASASTTSDPATWPCDPSEFCIYHDVQGGGSHLSLADGVYDLGGVAGGLNDHVFSVKNISGDNWCLYKDAGYENRLLLIPDGAAMDLDAGIAGQVSSVEDC</sequence>
<comment type="caution">
    <text evidence="2">The sequence shown here is derived from an EMBL/GenBank/DDBJ whole genome shotgun (WGS) entry which is preliminary data.</text>
</comment>
<evidence type="ECO:0000313" key="3">
    <source>
        <dbReference type="Proteomes" id="UP001595997"/>
    </source>
</evidence>
<keyword evidence="1" id="KW-0732">Signal</keyword>
<dbReference type="SUPFAM" id="SSF49695">
    <property type="entry name" value="gamma-Crystallin-like"/>
    <property type="match status" value="1"/>
</dbReference>
<dbReference type="Proteomes" id="UP001595997">
    <property type="component" value="Unassembled WGS sequence"/>
</dbReference>
<dbReference type="Gene3D" id="2.60.20.10">
    <property type="entry name" value="Crystallins"/>
    <property type="match status" value="1"/>
</dbReference>
<gene>
    <name evidence="2" type="ORF">ACFPA8_00815</name>
</gene>
<dbReference type="EMBL" id="JBHSFH010000002">
    <property type="protein sequence ID" value="MFC4492677.1"/>
    <property type="molecule type" value="Genomic_DNA"/>
</dbReference>
<dbReference type="PROSITE" id="PS51318">
    <property type="entry name" value="TAT"/>
    <property type="match status" value="1"/>
</dbReference>